<dbReference type="AlphaFoldDB" id="A0A2P2IRI0"/>
<name>A0A2P2IRI0_RHIMU</name>
<reference evidence="1" key="1">
    <citation type="submission" date="2018-02" db="EMBL/GenBank/DDBJ databases">
        <title>Rhizophora mucronata_Transcriptome.</title>
        <authorList>
            <person name="Meera S.P."/>
            <person name="Sreeshan A."/>
            <person name="Augustine A."/>
        </authorList>
    </citation>
    <scope>NUCLEOTIDE SEQUENCE</scope>
    <source>
        <tissue evidence="1">Leaf</tissue>
    </source>
</reference>
<protein>
    <submittedName>
        <fullName evidence="1">Uncharacterized protein MANES_06G068100</fullName>
    </submittedName>
</protein>
<evidence type="ECO:0000313" key="1">
    <source>
        <dbReference type="EMBL" id="MBW83842.1"/>
    </source>
</evidence>
<organism evidence="1">
    <name type="scientific">Rhizophora mucronata</name>
    <name type="common">Asiatic mangrove</name>
    <dbReference type="NCBI Taxonomy" id="61149"/>
    <lineage>
        <taxon>Eukaryota</taxon>
        <taxon>Viridiplantae</taxon>
        <taxon>Streptophyta</taxon>
        <taxon>Embryophyta</taxon>
        <taxon>Tracheophyta</taxon>
        <taxon>Spermatophyta</taxon>
        <taxon>Magnoliopsida</taxon>
        <taxon>eudicotyledons</taxon>
        <taxon>Gunneridae</taxon>
        <taxon>Pentapetalae</taxon>
        <taxon>rosids</taxon>
        <taxon>fabids</taxon>
        <taxon>Malpighiales</taxon>
        <taxon>Rhizophoraceae</taxon>
        <taxon>Rhizophora</taxon>
    </lineage>
</organism>
<sequence length="81" mass="9106">MTEFIFTIVFNKLASARACLDISSASSETLEDRHLISFFLSVSKSLNWRFSESKVSNLFFILSKVSVLLLTAGTFSFSTRI</sequence>
<dbReference type="EMBL" id="GGEC01003359">
    <property type="protein sequence ID" value="MBW83842.1"/>
    <property type="molecule type" value="Transcribed_RNA"/>
</dbReference>
<accession>A0A2P2IRI0</accession>
<proteinExistence type="predicted"/>